<feature type="region of interest" description="Disordered" evidence="1">
    <location>
        <begin position="1"/>
        <end position="23"/>
    </location>
</feature>
<protein>
    <submittedName>
        <fullName evidence="2">Uncharacterized protein</fullName>
    </submittedName>
</protein>
<comment type="caution">
    <text evidence="2">The sequence shown here is derived from an EMBL/GenBank/DDBJ whole genome shotgun (WGS) entry which is preliminary data.</text>
</comment>
<evidence type="ECO:0000256" key="1">
    <source>
        <dbReference type="SAM" id="MobiDB-lite"/>
    </source>
</evidence>
<gene>
    <name evidence="2" type="ORF">Tci_862674</name>
</gene>
<sequence>MTPATISSGLVQKPSSSTSYVPPTRNDWNLLFQPLFDKLLNPPPCVDNQDAEVIAPIAEVIPQVDDDSTGSPSSTMDKRSSTELYHRSTFKTCFHPVTTT</sequence>
<dbReference type="AlphaFoldDB" id="A0A699S000"/>
<organism evidence="2">
    <name type="scientific">Tanacetum cinerariifolium</name>
    <name type="common">Dalmatian daisy</name>
    <name type="synonym">Chrysanthemum cinerariifolium</name>
    <dbReference type="NCBI Taxonomy" id="118510"/>
    <lineage>
        <taxon>Eukaryota</taxon>
        <taxon>Viridiplantae</taxon>
        <taxon>Streptophyta</taxon>
        <taxon>Embryophyta</taxon>
        <taxon>Tracheophyta</taxon>
        <taxon>Spermatophyta</taxon>
        <taxon>Magnoliopsida</taxon>
        <taxon>eudicotyledons</taxon>
        <taxon>Gunneridae</taxon>
        <taxon>Pentapetalae</taxon>
        <taxon>asterids</taxon>
        <taxon>campanulids</taxon>
        <taxon>Asterales</taxon>
        <taxon>Asteraceae</taxon>
        <taxon>Asteroideae</taxon>
        <taxon>Anthemideae</taxon>
        <taxon>Anthemidinae</taxon>
        <taxon>Tanacetum</taxon>
    </lineage>
</organism>
<proteinExistence type="predicted"/>
<feature type="compositionally biased region" description="Polar residues" evidence="1">
    <location>
        <begin position="1"/>
        <end position="21"/>
    </location>
</feature>
<feature type="region of interest" description="Disordered" evidence="1">
    <location>
        <begin position="62"/>
        <end position="82"/>
    </location>
</feature>
<accession>A0A699S000</accession>
<evidence type="ECO:0000313" key="2">
    <source>
        <dbReference type="EMBL" id="GFC90704.1"/>
    </source>
</evidence>
<dbReference type="EMBL" id="BKCJ011127749">
    <property type="protein sequence ID" value="GFC90704.1"/>
    <property type="molecule type" value="Genomic_DNA"/>
</dbReference>
<reference evidence="2" key="1">
    <citation type="journal article" date="2019" name="Sci. Rep.">
        <title>Draft genome of Tanacetum cinerariifolium, the natural source of mosquito coil.</title>
        <authorList>
            <person name="Yamashiro T."/>
            <person name="Shiraishi A."/>
            <person name="Satake H."/>
            <person name="Nakayama K."/>
        </authorList>
    </citation>
    <scope>NUCLEOTIDE SEQUENCE</scope>
</reference>
<name>A0A699S000_TANCI</name>